<evidence type="ECO:0000256" key="1">
    <source>
        <dbReference type="ARBA" id="ARBA00001936"/>
    </source>
</evidence>
<dbReference type="PROSITE" id="PS51462">
    <property type="entry name" value="NUDIX"/>
    <property type="match status" value="1"/>
</dbReference>
<evidence type="ECO:0000313" key="9">
    <source>
        <dbReference type="Proteomes" id="UP000774326"/>
    </source>
</evidence>
<comment type="caution">
    <text evidence="8">The sequence shown here is derived from an EMBL/GenBank/DDBJ whole genome shotgun (WGS) entry which is preliminary data.</text>
</comment>
<evidence type="ECO:0000256" key="2">
    <source>
        <dbReference type="ARBA" id="ARBA00001946"/>
    </source>
</evidence>
<evidence type="ECO:0000256" key="3">
    <source>
        <dbReference type="ARBA" id="ARBA00022723"/>
    </source>
</evidence>
<dbReference type="GO" id="GO:0046872">
    <property type="term" value="F:metal ion binding"/>
    <property type="evidence" value="ECO:0007669"/>
    <property type="project" value="UniProtKB-KW"/>
</dbReference>
<organism evidence="8 9">
    <name type="scientific">Wickerhamomyces pijperi</name>
    <name type="common">Yeast</name>
    <name type="synonym">Pichia pijperi</name>
    <dbReference type="NCBI Taxonomy" id="599730"/>
    <lineage>
        <taxon>Eukaryota</taxon>
        <taxon>Fungi</taxon>
        <taxon>Dikarya</taxon>
        <taxon>Ascomycota</taxon>
        <taxon>Saccharomycotina</taxon>
        <taxon>Saccharomycetes</taxon>
        <taxon>Phaffomycetales</taxon>
        <taxon>Wickerhamomycetaceae</taxon>
        <taxon>Wickerhamomyces</taxon>
    </lineage>
</organism>
<sequence>MSSCLPSTAQLLQNIRKYTLSSKHPINSIWPPHRRSAVMIILFYGNRGELRVLLTKRSRNLRAFSGHVSLPGGKADDMIESPLEVARRECFEEIGLPLDDKELTEQGLKLEVLNTLPCYLSRTFLSVKPVVCFLRDLQDEAAKINSIKFNLNPGETSSIFSVPLLDLLYDKKRNEHLPKDYRHEFIKRTNVKYSWGLIPWPLKHYFYPNVNEHEILWLDEVVDLSSDEDLTFSNSETSLKEGNVNKLKDIDGIKDVWGLTAQIIHDLALISIDKAETATIGNDNLIYGLTELGGQMLQRKRSEWESGMIDGENRFDYSQVIPRYYFTKLVKDFKSVL</sequence>
<protein>
    <recommendedName>
        <fullName evidence="7">Nudix hydrolase domain-containing protein</fullName>
    </recommendedName>
</protein>
<dbReference type="OrthoDB" id="206213at2759"/>
<dbReference type="Proteomes" id="UP000774326">
    <property type="component" value="Unassembled WGS sequence"/>
</dbReference>
<name>A0A9P8QFI4_WICPI</name>
<dbReference type="InterPro" id="IPR045121">
    <property type="entry name" value="CoAse"/>
</dbReference>
<proteinExistence type="predicted"/>
<dbReference type="InterPro" id="IPR000086">
    <property type="entry name" value="NUDIX_hydrolase_dom"/>
</dbReference>
<dbReference type="PANTHER" id="PTHR12992">
    <property type="entry name" value="NUDIX HYDROLASE"/>
    <property type="match status" value="1"/>
</dbReference>
<accession>A0A9P8QFI4</accession>
<dbReference type="InterPro" id="IPR015797">
    <property type="entry name" value="NUDIX_hydrolase-like_dom_sf"/>
</dbReference>
<keyword evidence="3" id="KW-0479">Metal-binding</keyword>
<evidence type="ECO:0000256" key="5">
    <source>
        <dbReference type="ARBA" id="ARBA00022842"/>
    </source>
</evidence>
<keyword evidence="6" id="KW-0464">Manganese</keyword>
<feature type="domain" description="Nudix hydrolase" evidence="7">
    <location>
        <begin position="33"/>
        <end position="187"/>
    </location>
</feature>
<keyword evidence="9" id="KW-1185">Reference proteome</keyword>
<reference evidence="8" key="2">
    <citation type="submission" date="2021-01" db="EMBL/GenBank/DDBJ databases">
        <authorList>
            <person name="Schikora-Tamarit M.A."/>
        </authorList>
    </citation>
    <scope>NUCLEOTIDE SEQUENCE</scope>
    <source>
        <strain evidence="8">CBS2887</strain>
    </source>
</reference>
<dbReference type="EMBL" id="JAEUBG010000377">
    <property type="protein sequence ID" value="KAH3688365.1"/>
    <property type="molecule type" value="Genomic_DNA"/>
</dbReference>
<keyword evidence="5" id="KW-0460">Magnesium</keyword>
<dbReference type="CDD" id="cd03426">
    <property type="entry name" value="NUDIX_CoAse_Nudt7"/>
    <property type="match status" value="1"/>
</dbReference>
<evidence type="ECO:0000256" key="4">
    <source>
        <dbReference type="ARBA" id="ARBA00022801"/>
    </source>
</evidence>
<comment type="cofactor">
    <cofactor evidence="2">
        <name>Mg(2+)</name>
        <dbReference type="ChEBI" id="CHEBI:18420"/>
    </cofactor>
</comment>
<evidence type="ECO:0000313" key="8">
    <source>
        <dbReference type="EMBL" id="KAH3688365.1"/>
    </source>
</evidence>
<dbReference type="SUPFAM" id="SSF55811">
    <property type="entry name" value="Nudix"/>
    <property type="match status" value="1"/>
</dbReference>
<evidence type="ECO:0000256" key="6">
    <source>
        <dbReference type="ARBA" id="ARBA00023211"/>
    </source>
</evidence>
<gene>
    <name evidence="8" type="ORF">WICPIJ_000652</name>
</gene>
<dbReference type="Pfam" id="PF00293">
    <property type="entry name" value="NUDIX"/>
    <property type="match status" value="1"/>
</dbReference>
<dbReference type="GO" id="GO:0015938">
    <property type="term" value="P:coenzyme A catabolic process"/>
    <property type="evidence" value="ECO:0007669"/>
    <property type="project" value="TreeGrafter"/>
</dbReference>
<dbReference type="GO" id="GO:0010945">
    <property type="term" value="F:coenzyme A diphosphatase activity"/>
    <property type="evidence" value="ECO:0007669"/>
    <property type="project" value="InterPro"/>
</dbReference>
<evidence type="ECO:0000259" key="7">
    <source>
        <dbReference type="PROSITE" id="PS51462"/>
    </source>
</evidence>
<dbReference type="AlphaFoldDB" id="A0A9P8QFI4"/>
<keyword evidence="4" id="KW-0378">Hydrolase</keyword>
<dbReference type="Gene3D" id="3.90.79.10">
    <property type="entry name" value="Nucleoside Triphosphate Pyrophosphohydrolase"/>
    <property type="match status" value="1"/>
</dbReference>
<dbReference type="PANTHER" id="PTHR12992:SF24">
    <property type="entry name" value="PEROXISOMAL COENZYME A DIPHOSPHATASE NUDT7"/>
    <property type="match status" value="1"/>
</dbReference>
<comment type="cofactor">
    <cofactor evidence="1">
        <name>Mn(2+)</name>
        <dbReference type="ChEBI" id="CHEBI:29035"/>
    </cofactor>
</comment>
<reference evidence="8" key="1">
    <citation type="journal article" date="2021" name="Open Biol.">
        <title>Shared evolutionary footprints suggest mitochondrial oxidative damage underlies multiple complex I losses in fungi.</title>
        <authorList>
            <person name="Schikora-Tamarit M.A."/>
            <person name="Marcet-Houben M."/>
            <person name="Nosek J."/>
            <person name="Gabaldon T."/>
        </authorList>
    </citation>
    <scope>NUCLEOTIDE SEQUENCE</scope>
    <source>
        <strain evidence="8">CBS2887</strain>
    </source>
</reference>